<evidence type="ECO:0000256" key="2">
    <source>
        <dbReference type="SAM" id="SignalP"/>
    </source>
</evidence>
<sequence>MRASLPFLVAATLAAAHPRPSQRRYSVVPLEPEDDDVTIVQTVVKTEPPVTHVVTTTAVPATVTVTSGTTQTLSVAISSSISNSLAKSGASSFPSSTTTPPPCSTKPSVQTHDGDHFAHLIISDAAVVVVIAIFLTIIVITVAIFFKDTSILVTIRTLIIPNLSSAFTIGIILARRSLASDKASVLELNTYQSVTVRLASRERQGPGWSRRPKATAADANALQRNQALGHVADSWRPSGGRHSQRLANVRIHNV</sequence>
<dbReference type="OrthoDB" id="4927973at2759"/>
<keyword evidence="4" id="KW-1185">Reference proteome</keyword>
<keyword evidence="1" id="KW-1133">Transmembrane helix</keyword>
<organism evidence="3 4">
    <name type="scientific">Ophiocordyceps camponoti-rufipedis</name>
    <dbReference type="NCBI Taxonomy" id="2004952"/>
    <lineage>
        <taxon>Eukaryota</taxon>
        <taxon>Fungi</taxon>
        <taxon>Dikarya</taxon>
        <taxon>Ascomycota</taxon>
        <taxon>Pezizomycotina</taxon>
        <taxon>Sordariomycetes</taxon>
        <taxon>Hypocreomycetidae</taxon>
        <taxon>Hypocreales</taxon>
        <taxon>Ophiocordycipitaceae</taxon>
        <taxon>Ophiocordyceps</taxon>
    </lineage>
</organism>
<keyword evidence="1" id="KW-0472">Membrane</keyword>
<reference evidence="3 4" key="1">
    <citation type="submission" date="2017-06" db="EMBL/GenBank/DDBJ databases">
        <title>Ant-infecting Ophiocordyceps genomes reveal a high diversity of potential behavioral manipulation genes and a possible major role for enterotoxins.</title>
        <authorList>
            <person name="De Bekker C."/>
            <person name="Evans H.C."/>
            <person name="Brachmann A."/>
            <person name="Hughes D.P."/>
        </authorList>
    </citation>
    <scope>NUCLEOTIDE SEQUENCE [LARGE SCALE GENOMIC DNA]</scope>
    <source>
        <strain evidence="3 4">Map16</strain>
    </source>
</reference>
<gene>
    <name evidence="3" type="ORF">CDD80_2853</name>
</gene>
<evidence type="ECO:0000256" key="1">
    <source>
        <dbReference type="SAM" id="Phobius"/>
    </source>
</evidence>
<protein>
    <submittedName>
        <fullName evidence="3">Uncharacterized protein</fullName>
    </submittedName>
</protein>
<keyword evidence="1" id="KW-0812">Transmembrane</keyword>
<dbReference type="EMBL" id="NJES01000253">
    <property type="protein sequence ID" value="PHH74781.1"/>
    <property type="molecule type" value="Genomic_DNA"/>
</dbReference>
<feature type="chain" id="PRO_5013061558" evidence="2">
    <location>
        <begin position="17"/>
        <end position="254"/>
    </location>
</feature>
<name>A0A2C5Z6H3_9HYPO</name>
<feature type="transmembrane region" description="Helical" evidence="1">
    <location>
        <begin position="125"/>
        <end position="146"/>
    </location>
</feature>
<dbReference type="AlphaFoldDB" id="A0A2C5Z6H3"/>
<keyword evidence="2" id="KW-0732">Signal</keyword>
<evidence type="ECO:0000313" key="4">
    <source>
        <dbReference type="Proteomes" id="UP000226431"/>
    </source>
</evidence>
<evidence type="ECO:0000313" key="3">
    <source>
        <dbReference type="EMBL" id="PHH74781.1"/>
    </source>
</evidence>
<feature type="signal peptide" evidence="2">
    <location>
        <begin position="1"/>
        <end position="16"/>
    </location>
</feature>
<feature type="transmembrane region" description="Helical" evidence="1">
    <location>
        <begin position="153"/>
        <end position="174"/>
    </location>
</feature>
<dbReference type="Proteomes" id="UP000226431">
    <property type="component" value="Unassembled WGS sequence"/>
</dbReference>
<dbReference type="STRING" id="2004952.A0A2C5Z6H3"/>
<comment type="caution">
    <text evidence="3">The sequence shown here is derived from an EMBL/GenBank/DDBJ whole genome shotgun (WGS) entry which is preliminary data.</text>
</comment>
<accession>A0A2C5Z6H3</accession>
<proteinExistence type="predicted"/>